<name>A0A517Z2P1_9PLAN</name>
<dbReference type="RefSeq" id="WP_145367375.1">
    <property type="nucleotide sequence ID" value="NZ_CP036275.1"/>
</dbReference>
<proteinExistence type="predicted"/>
<reference evidence="1 2" key="1">
    <citation type="submission" date="2019-02" db="EMBL/GenBank/DDBJ databases">
        <title>Deep-cultivation of Planctomycetes and their phenomic and genomic characterization uncovers novel biology.</title>
        <authorList>
            <person name="Wiegand S."/>
            <person name="Jogler M."/>
            <person name="Boedeker C."/>
            <person name="Pinto D."/>
            <person name="Vollmers J."/>
            <person name="Rivas-Marin E."/>
            <person name="Kohn T."/>
            <person name="Peeters S.H."/>
            <person name="Heuer A."/>
            <person name="Rast P."/>
            <person name="Oberbeckmann S."/>
            <person name="Bunk B."/>
            <person name="Jeske O."/>
            <person name="Meyerdierks A."/>
            <person name="Storesund J.E."/>
            <person name="Kallscheuer N."/>
            <person name="Luecker S."/>
            <person name="Lage O.M."/>
            <person name="Pohl T."/>
            <person name="Merkel B.J."/>
            <person name="Hornburger P."/>
            <person name="Mueller R.-W."/>
            <person name="Bruemmer F."/>
            <person name="Labrenz M."/>
            <person name="Spormann A.M."/>
            <person name="Op den Camp H."/>
            <person name="Overmann J."/>
            <person name="Amann R."/>
            <person name="Jetten M.S.M."/>
            <person name="Mascher T."/>
            <person name="Medema M.H."/>
            <person name="Devos D.P."/>
            <person name="Kaster A.-K."/>
            <person name="Ovreas L."/>
            <person name="Rohde M."/>
            <person name="Galperin M.Y."/>
            <person name="Jogler C."/>
        </authorList>
    </citation>
    <scope>NUCLEOTIDE SEQUENCE [LARGE SCALE GENOMIC DNA]</scope>
    <source>
        <strain evidence="1 2">Mal4</strain>
    </source>
</reference>
<evidence type="ECO:0000313" key="1">
    <source>
        <dbReference type="EMBL" id="QDU36742.1"/>
    </source>
</evidence>
<evidence type="ECO:0000313" key="2">
    <source>
        <dbReference type="Proteomes" id="UP000320496"/>
    </source>
</evidence>
<keyword evidence="2" id="KW-1185">Reference proteome</keyword>
<sequence length="133" mass="14597">MKLTQMLLFGLMFVVGQDCLNAAESLDEQLDRISARFASRVAGLLDSRDASVLKLNVVENDDAVEAGKKLNDGLTRELKQRKIRLDSGAQHHLSGETRIVIDGNRSVVSVKCVLTGARGVEVAVFRERFIAVD</sequence>
<gene>
    <name evidence="1" type="ORF">Mal4_10400</name>
</gene>
<dbReference type="Proteomes" id="UP000320496">
    <property type="component" value="Chromosome"/>
</dbReference>
<dbReference type="AlphaFoldDB" id="A0A517Z2P1"/>
<organism evidence="1 2">
    <name type="scientific">Maioricimonas rarisocia</name>
    <dbReference type="NCBI Taxonomy" id="2528026"/>
    <lineage>
        <taxon>Bacteria</taxon>
        <taxon>Pseudomonadati</taxon>
        <taxon>Planctomycetota</taxon>
        <taxon>Planctomycetia</taxon>
        <taxon>Planctomycetales</taxon>
        <taxon>Planctomycetaceae</taxon>
        <taxon>Maioricimonas</taxon>
    </lineage>
</organism>
<protein>
    <submittedName>
        <fullName evidence="1">Uncharacterized protein</fullName>
    </submittedName>
</protein>
<dbReference type="KEGG" id="mri:Mal4_10400"/>
<dbReference type="EMBL" id="CP036275">
    <property type="protein sequence ID" value="QDU36742.1"/>
    <property type="molecule type" value="Genomic_DNA"/>
</dbReference>
<accession>A0A517Z2P1</accession>